<dbReference type="PANTHER" id="PTHR13696">
    <property type="entry name" value="P-LOOP CONTAINING NUCLEOSIDE TRIPHOSPHATE HYDROLASE"/>
    <property type="match status" value="1"/>
</dbReference>
<sequence length="254" mass="29177">MVNEPLKYAVLNNKGGVGKSTISVHIAHGLALLGNKVLLIDLDGQNDSSLFLGIYDQDYKKTFYDLINKRECIELSECIINARENLDLLPSRRIDIINTEFYREARIDLILKERLKGIDNMNYNYVIIDCGPQRSKVNDAVLCFIDKIIVPVQVESASVRAIGNIYEYLSDLRLDPEMIELIVPNMYDQRTSESRENMELLEELFLENNSMTDPINRRVKITEAGKLGKTVYEYDKDSAKQFFKIVERLVSRNA</sequence>
<reference evidence="2 3" key="1">
    <citation type="submission" date="2018-08" db="EMBL/GenBank/DDBJ databases">
        <title>Genome of Clostridium chromiireducens C1, DSM12136.</title>
        <authorList>
            <person name="Xing M."/>
            <person name="Wei Y."/>
            <person name="Ang E.L."/>
            <person name="Zhao H."/>
            <person name="Zhang Y."/>
        </authorList>
    </citation>
    <scope>NUCLEOTIDE SEQUENCE [LARGE SCALE GENOMIC DNA]</scope>
    <source>
        <strain evidence="2 3">C1</strain>
    </source>
</reference>
<dbReference type="PANTHER" id="PTHR13696:SF52">
    <property type="entry name" value="PARA FAMILY PROTEIN CT_582"/>
    <property type="match status" value="1"/>
</dbReference>
<accession>A0A399IXR8</accession>
<comment type="caution">
    <text evidence="2">The sequence shown here is derived from an EMBL/GenBank/DDBJ whole genome shotgun (WGS) entry which is preliminary data.</text>
</comment>
<name>A0A399IXR8_9CLOT</name>
<gene>
    <name evidence="2" type="ORF">D2A34_02930</name>
</gene>
<dbReference type="Gene3D" id="3.40.50.300">
    <property type="entry name" value="P-loop containing nucleotide triphosphate hydrolases"/>
    <property type="match status" value="1"/>
</dbReference>
<protein>
    <submittedName>
        <fullName evidence="2">ParA family protein</fullName>
    </submittedName>
</protein>
<dbReference type="SUPFAM" id="SSF52540">
    <property type="entry name" value="P-loop containing nucleoside triphosphate hydrolases"/>
    <property type="match status" value="1"/>
</dbReference>
<evidence type="ECO:0000259" key="1">
    <source>
        <dbReference type="Pfam" id="PF13614"/>
    </source>
</evidence>
<evidence type="ECO:0000313" key="2">
    <source>
        <dbReference type="EMBL" id="RII36352.1"/>
    </source>
</evidence>
<dbReference type="InterPro" id="IPR025669">
    <property type="entry name" value="AAA_dom"/>
</dbReference>
<feature type="domain" description="AAA" evidence="1">
    <location>
        <begin position="9"/>
        <end position="172"/>
    </location>
</feature>
<dbReference type="RefSeq" id="WP_119365662.1">
    <property type="nucleotide sequence ID" value="NZ_QXDJ01000001.1"/>
</dbReference>
<organism evidence="2 3">
    <name type="scientific">Clostridium chromiireducens</name>
    <dbReference type="NCBI Taxonomy" id="225345"/>
    <lineage>
        <taxon>Bacteria</taxon>
        <taxon>Bacillati</taxon>
        <taxon>Bacillota</taxon>
        <taxon>Clostridia</taxon>
        <taxon>Eubacteriales</taxon>
        <taxon>Clostridiaceae</taxon>
        <taxon>Clostridium</taxon>
    </lineage>
</organism>
<evidence type="ECO:0000313" key="3">
    <source>
        <dbReference type="Proteomes" id="UP000265930"/>
    </source>
</evidence>
<dbReference type="InterPro" id="IPR027417">
    <property type="entry name" value="P-loop_NTPase"/>
</dbReference>
<dbReference type="CDD" id="cd02042">
    <property type="entry name" value="ParAB_family"/>
    <property type="match status" value="1"/>
</dbReference>
<dbReference type="AlphaFoldDB" id="A0A399IXR8"/>
<dbReference type="EMBL" id="QXDJ01000001">
    <property type="protein sequence ID" value="RII36352.1"/>
    <property type="molecule type" value="Genomic_DNA"/>
</dbReference>
<dbReference type="Pfam" id="PF13614">
    <property type="entry name" value="AAA_31"/>
    <property type="match status" value="1"/>
</dbReference>
<dbReference type="Proteomes" id="UP000265930">
    <property type="component" value="Unassembled WGS sequence"/>
</dbReference>
<proteinExistence type="predicted"/>
<dbReference type="InterPro" id="IPR050678">
    <property type="entry name" value="DNA_Partitioning_ATPase"/>
</dbReference>